<reference evidence="1 2" key="1">
    <citation type="journal article" date="2014" name="Genome Announc.">
        <title>Draft Genome Sequence of Streptomyces fradiae ATCC 19609, a Strain Highly Sensitive to Antibiotics.</title>
        <authorList>
            <person name="Bekker O.B."/>
            <person name="Klimina K.M."/>
            <person name="Vatlin A.A."/>
            <person name="Zakharevich N.V."/>
            <person name="Kasianov A.S."/>
            <person name="Danilenko V.N."/>
        </authorList>
    </citation>
    <scope>NUCLEOTIDE SEQUENCE [LARGE SCALE GENOMIC DNA]</scope>
    <source>
        <strain evidence="1 2">ATCC 19609</strain>
    </source>
</reference>
<dbReference type="EMBL" id="JNAD02000019">
    <property type="protein sequence ID" value="RKM91087.1"/>
    <property type="molecule type" value="Genomic_DNA"/>
</dbReference>
<dbReference type="InterPro" id="IPR016024">
    <property type="entry name" value="ARM-type_fold"/>
</dbReference>
<dbReference type="OrthoDB" id="4323392at2"/>
<dbReference type="Gene3D" id="1.25.10.10">
    <property type="entry name" value="Leucine-rich Repeat Variant"/>
    <property type="match status" value="1"/>
</dbReference>
<organism evidence="1 2">
    <name type="scientific">Streptomyces xinghaiensis</name>
    <dbReference type="NCBI Taxonomy" id="1038928"/>
    <lineage>
        <taxon>Bacteria</taxon>
        <taxon>Bacillati</taxon>
        <taxon>Actinomycetota</taxon>
        <taxon>Actinomycetes</taxon>
        <taxon>Kitasatosporales</taxon>
        <taxon>Streptomycetaceae</taxon>
        <taxon>Streptomyces</taxon>
    </lineage>
</organism>
<evidence type="ECO:0000313" key="2">
    <source>
        <dbReference type="Proteomes" id="UP000028058"/>
    </source>
</evidence>
<protein>
    <recommendedName>
        <fullName evidence="3">Adenylosuccinate lyase</fullName>
    </recommendedName>
</protein>
<evidence type="ECO:0008006" key="3">
    <source>
        <dbReference type="Google" id="ProtNLM"/>
    </source>
</evidence>
<name>A0A3R7I070_9ACTN</name>
<gene>
    <name evidence="1" type="ORF">SFRA_030350</name>
</gene>
<keyword evidence="2" id="KW-1185">Reference proteome</keyword>
<accession>A0A3R7I070</accession>
<dbReference type="SUPFAM" id="SSF48371">
    <property type="entry name" value="ARM repeat"/>
    <property type="match status" value="1"/>
</dbReference>
<dbReference type="InterPro" id="IPR011989">
    <property type="entry name" value="ARM-like"/>
</dbReference>
<evidence type="ECO:0000313" key="1">
    <source>
        <dbReference type="EMBL" id="RKM91087.1"/>
    </source>
</evidence>
<comment type="caution">
    <text evidence="1">The sequence shown here is derived from an EMBL/GenBank/DDBJ whole genome shotgun (WGS) entry which is preliminary data.</text>
</comment>
<dbReference type="RefSeq" id="WP_105165617.1">
    <property type="nucleotide sequence ID" value="NZ_CP134822.1"/>
</dbReference>
<dbReference type="Proteomes" id="UP000028058">
    <property type="component" value="Unassembled WGS sequence"/>
</dbReference>
<sequence>MAAGGHTAGREDRAALGTLLERVGREAARAGETAACGTLAALARRTLSGAGGTAALDELAAVLTRPGQPLWARELAAFTLGCRGDRRAFETLVLLLNHRDPGRCATAAHALARLGDPRTARAAAALATNPLRTAYALHPVRLLTALRAPESVPALITTLERLVGSSRRGGPAGYGQIAMACVEGLAVLGDRRAIPVLNAAREHPRLAPAASAALGRLTRTGPAGKT</sequence>
<proteinExistence type="predicted"/>
<dbReference type="AlphaFoldDB" id="A0A3R7I070"/>